<protein>
    <submittedName>
        <fullName evidence="2">Endoribonuclease L-PSP</fullName>
    </submittedName>
</protein>
<dbReference type="GO" id="GO:0019239">
    <property type="term" value="F:deaminase activity"/>
    <property type="evidence" value="ECO:0007669"/>
    <property type="project" value="TreeGrafter"/>
</dbReference>
<reference evidence="2" key="1">
    <citation type="submission" date="2007-11" db="EMBL/GenBank/DDBJ databases">
        <authorList>
            <person name="Fulton L."/>
            <person name="Clifton S."/>
            <person name="Fulton B."/>
            <person name="Xu J."/>
            <person name="Minx P."/>
            <person name="Pepin K.H."/>
            <person name="Johnson M."/>
            <person name="Thiruvilangam P."/>
            <person name="Bhonagiri V."/>
            <person name="Nash W.E."/>
            <person name="Mardis E.R."/>
            <person name="Wilson R.K."/>
        </authorList>
    </citation>
    <scope>NUCLEOTIDE SEQUENCE [LARGE SCALE GENOMIC DNA]</scope>
    <source>
        <strain evidence="2">DSM 14662</strain>
    </source>
</reference>
<dbReference type="STRING" id="411490.ANACAC_01031"/>
<dbReference type="NCBIfam" id="TIGR00004">
    <property type="entry name" value="Rid family detoxifying hydrolase"/>
    <property type="match status" value="1"/>
</dbReference>
<dbReference type="eggNOG" id="COG0251">
    <property type="taxonomic scope" value="Bacteria"/>
</dbReference>
<dbReference type="InterPro" id="IPR006175">
    <property type="entry name" value="YjgF/YER057c/UK114"/>
</dbReference>
<dbReference type="PANTHER" id="PTHR11803:SF39">
    <property type="entry name" value="2-IMINOBUTANOATE_2-IMINOPROPANOATE DEAMINASE"/>
    <property type="match status" value="1"/>
</dbReference>
<dbReference type="Proteomes" id="UP000004935">
    <property type="component" value="Unassembled WGS sequence"/>
</dbReference>
<dbReference type="InterPro" id="IPR006056">
    <property type="entry name" value="RidA"/>
</dbReference>
<organism evidence="2 3">
    <name type="scientific">Anaerostipes caccae (strain DSM 14662 / CCUG 47493 / JCM 13470 / NCIMB 13811 / L1-92)</name>
    <dbReference type="NCBI Taxonomy" id="411490"/>
    <lineage>
        <taxon>Bacteria</taxon>
        <taxon>Bacillati</taxon>
        <taxon>Bacillota</taxon>
        <taxon>Clostridia</taxon>
        <taxon>Lachnospirales</taxon>
        <taxon>Lachnospiraceae</taxon>
        <taxon>Anaerostipes</taxon>
    </lineage>
</organism>
<accession>B0MBL0</accession>
<dbReference type="FunFam" id="3.30.1330.40:FF:000001">
    <property type="entry name" value="L-PSP family endoribonuclease"/>
    <property type="match status" value="1"/>
</dbReference>
<comment type="caution">
    <text evidence="2">The sequence shown here is derived from an EMBL/GenBank/DDBJ whole genome shotgun (WGS) entry which is preliminary data.</text>
</comment>
<dbReference type="GO" id="GO:0005829">
    <property type="term" value="C:cytosol"/>
    <property type="evidence" value="ECO:0007669"/>
    <property type="project" value="TreeGrafter"/>
</dbReference>
<dbReference type="CDD" id="cd00448">
    <property type="entry name" value="YjgF_YER057c_UK114_family"/>
    <property type="match status" value="1"/>
</dbReference>
<comment type="similarity">
    <text evidence="1">Belongs to the RutC family.</text>
</comment>
<dbReference type="Gene3D" id="3.30.1330.40">
    <property type="entry name" value="RutC-like"/>
    <property type="match status" value="1"/>
</dbReference>
<gene>
    <name evidence="2" type="ORF">ANACAC_01031</name>
</gene>
<dbReference type="PANTHER" id="PTHR11803">
    <property type="entry name" value="2-IMINOBUTANOATE/2-IMINOPROPANOATE DEAMINASE RIDA"/>
    <property type="match status" value="1"/>
</dbReference>
<dbReference type="InterPro" id="IPR035959">
    <property type="entry name" value="RutC-like_sf"/>
</dbReference>
<dbReference type="AlphaFoldDB" id="B0MBL0"/>
<dbReference type="Pfam" id="PF01042">
    <property type="entry name" value="Ribonuc_L-PSP"/>
    <property type="match status" value="1"/>
</dbReference>
<sequence>MDAGHSLCYNSDTKKLYEPNYFLESEESAMTCETINAQKAPAAVGPYCHAVKAGELVFTSGQLGLDPENGTLPDGVEAQADQALSNLDEVLKEAGLSLSDVIKTTVFLDDINDFAAINAIYEKRFGDNKPARSCVEVAALPKGALFEIEAVAAVK</sequence>
<reference evidence="2" key="2">
    <citation type="submission" date="2013-11" db="EMBL/GenBank/DDBJ databases">
        <title>Draft genome sequence of Anaerostipes caccae (DSM 14662).</title>
        <authorList>
            <person name="Sudarsanam P."/>
            <person name="Ley R."/>
            <person name="Guruge J."/>
            <person name="Turnbaugh P.J."/>
            <person name="Mahowald M."/>
            <person name="Liep D."/>
            <person name="Gordon J."/>
        </authorList>
    </citation>
    <scope>NUCLEOTIDE SEQUENCE</scope>
    <source>
        <strain evidence="2">DSM 14662</strain>
    </source>
</reference>
<name>B0MBL0_ANACD</name>
<keyword evidence="3" id="KW-1185">Reference proteome</keyword>
<dbReference type="EMBL" id="ABAX03000010">
    <property type="protein sequence ID" value="EDR98444.1"/>
    <property type="molecule type" value="Genomic_DNA"/>
</dbReference>
<evidence type="ECO:0000313" key="2">
    <source>
        <dbReference type="EMBL" id="EDR98444.1"/>
    </source>
</evidence>
<dbReference type="HOGENOM" id="CLU_100715_7_1_9"/>
<evidence type="ECO:0000313" key="3">
    <source>
        <dbReference type="Proteomes" id="UP000004935"/>
    </source>
</evidence>
<proteinExistence type="inferred from homology"/>
<evidence type="ECO:0000256" key="1">
    <source>
        <dbReference type="ARBA" id="ARBA00010552"/>
    </source>
</evidence>
<dbReference type="SUPFAM" id="SSF55298">
    <property type="entry name" value="YjgF-like"/>
    <property type="match status" value="1"/>
</dbReference>